<reference evidence="2" key="1">
    <citation type="submission" date="2023-03" db="EMBL/GenBank/DDBJ databases">
        <title>Massive genome expansion in bonnet fungi (Mycena s.s.) driven by repeated elements and novel gene families across ecological guilds.</title>
        <authorList>
            <consortium name="Lawrence Berkeley National Laboratory"/>
            <person name="Harder C.B."/>
            <person name="Miyauchi S."/>
            <person name="Viragh M."/>
            <person name="Kuo A."/>
            <person name="Thoen E."/>
            <person name="Andreopoulos B."/>
            <person name="Lu D."/>
            <person name="Skrede I."/>
            <person name="Drula E."/>
            <person name="Henrissat B."/>
            <person name="Morin E."/>
            <person name="Kohler A."/>
            <person name="Barry K."/>
            <person name="LaButti K."/>
            <person name="Morin E."/>
            <person name="Salamov A."/>
            <person name="Lipzen A."/>
            <person name="Mereny Z."/>
            <person name="Hegedus B."/>
            <person name="Baldrian P."/>
            <person name="Stursova M."/>
            <person name="Weitz H."/>
            <person name="Taylor A."/>
            <person name="Grigoriev I.V."/>
            <person name="Nagy L.G."/>
            <person name="Martin F."/>
            <person name="Kauserud H."/>
        </authorList>
    </citation>
    <scope>NUCLEOTIDE SEQUENCE</scope>
    <source>
        <strain evidence="2">CBHHK173m</strain>
    </source>
</reference>
<proteinExistence type="predicted"/>
<dbReference type="AlphaFoldDB" id="A0AAD6TW17"/>
<comment type="caution">
    <text evidence="2">The sequence shown here is derived from an EMBL/GenBank/DDBJ whole genome shotgun (WGS) entry which is preliminary data.</text>
</comment>
<feature type="region of interest" description="Disordered" evidence="1">
    <location>
        <begin position="65"/>
        <end position="112"/>
    </location>
</feature>
<dbReference type="Proteomes" id="UP001222325">
    <property type="component" value="Unassembled WGS sequence"/>
</dbReference>
<organism evidence="2 3">
    <name type="scientific">Mycena belliarum</name>
    <dbReference type="NCBI Taxonomy" id="1033014"/>
    <lineage>
        <taxon>Eukaryota</taxon>
        <taxon>Fungi</taxon>
        <taxon>Dikarya</taxon>
        <taxon>Basidiomycota</taxon>
        <taxon>Agaricomycotina</taxon>
        <taxon>Agaricomycetes</taxon>
        <taxon>Agaricomycetidae</taxon>
        <taxon>Agaricales</taxon>
        <taxon>Marasmiineae</taxon>
        <taxon>Mycenaceae</taxon>
        <taxon>Mycena</taxon>
    </lineage>
</organism>
<accession>A0AAD6TW17</accession>
<evidence type="ECO:0000313" key="3">
    <source>
        <dbReference type="Proteomes" id="UP001222325"/>
    </source>
</evidence>
<feature type="region of interest" description="Disordered" evidence="1">
    <location>
        <begin position="161"/>
        <end position="253"/>
    </location>
</feature>
<feature type="compositionally biased region" description="Basic residues" evidence="1">
    <location>
        <begin position="207"/>
        <end position="217"/>
    </location>
</feature>
<sequence>MPRPRLPTLRRRRRSQPTSSSPSPSPSRIAAAARNPALDLDLQLNTAANRRPPASFALPRVPEHRHLCASPSPPPRPPQRRPIRLREAPCPPPSSRVPAAYDSRARPDIPRSPAAAARALVVGIERVGCPPPPDNCTPQVRHDAIDPGRICARVRITTRDVPRSSNAGASEDGANSTTQRRTARPPCPLPSNLPPLRKHAQSPSLHLARRRRRRSQRHPPPLPTKSRRRPSKRLRRKRAIPRRRANSFRGDGA</sequence>
<keyword evidence="3" id="KW-1185">Reference proteome</keyword>
<feature type="compositionally biased region" description="Low complexity" evidence="1">
    <location>
        <begin position="16"/>
        <end position="28"/>
    </location>
</feature>
<evidence type="ECO:0000313" key="2">
    <source>
        <dbReference type="EMBL" id="KAJ7081339.1"/>
    </source>
</evidence>
<feature type="compositionally biased region" description="Basic residues" evidence="1">
    <location>
        <begin position="225"/>
        <end position="246"/>
    </location>
</feature>
<dbReference type="EMBL" id="JARJCN010000050">
    <property type="protein sequence ID" value="KAJ7081339.1"/>
    <property type="molecule type" value="Genomic_DNA"/>
</dbReference>
<feature type="compositionally biased region" description="Polar residues" evidence="1">
    <location>
        <begin position="163"/>
        <end position="180"/>
    </location>
</feature>
<feature type="region of interest" description="Disordered" evidence="1">
    <location>
        <begin position="1"/>
        <end position="37"/>
    </location>
</feature>
<gene>
    <name evidence="2" type="ORF">B0H15DRAFT_1024847</name>
</gene>
<evidence type="ECO:0000256" key="1">
    <source>
        <dbReference type="SAM" id="MobiDB-lite"/>
    </source>
</evidence>
<name>A0AAD6TW17_9AGAR</name>
<protein>
    <submittedName>
        <fullName evidence="2">Uncharacterized protein</fullName>
    </submittedName>
</protein>